<evidence type="ECO:0000313" key="3">
    <source>
        <dbReference type="EMBL" id="SOC79816.1"/>
    </source>
</evidence>
<proteinExistence type="predicted"/>
<evidence type="ECO:0000256" key="1">
    <source>
        <dbReference type="ARBA" id="ARBA00022737"/>
    </source>
</evidence>
<accession>A0A285X485</accession>
<dbReference type="SMART" id="SM00710">
    <property type="entry name" value="PbH1"/>
    <property type="match status" value="6"/>
</dbReference>
<dbReference type="InterPro" id="IPR012334">
    <property type="entry name" value="Pectin_lyas_fold"/>
</dbReference>
<dbReference type="Gene3D" id="2.160.20.10">
    <property type="entry name" value="Single-stranded right-handed beta-helix, Pectin lyase-like"/>
    <property type="match status" value="1"/>
</dbReference>
<dbReference type="RefSeq" id="WP_097055518.1">
    <property type="nucleotide sequence ID" value="NZ_OCMF01000001.1"/>
</dbReference>
<dbReference type="InterPro" id="IPR011050">
    <property type="entry name" value="Pectin_lyase_fold/virulence"/>
</dbReference>
<protein>
    <submittedName>
        <fullName evidence="3">Right handed beta helix region</fullName>
    </submittedName>
</protein>
<dbReference type="Pfam" id="PF13229">
    <property type="entry name" value="Beta_helix"/>
    <property type="match status" value="1"/>
</dbReference>
<dbReference type="PANTHER" id="PTHR22990">
    <property type="entry name" value="F-BOX ONLY PROTEIN"/>
    <property type="match status" value="1"/>
</dbReference>
<evidence type="ECO:0000313" key="4">
    <source>
        <dbReference type="Proteomes" id="UP000219193"/>
    </source>
</evidence>
<gene>
    <name evidence="3" type="ORF">SAMN06296241_1353</name>
</gene>
<dbReference type="InterPro" id="IPR006626">
    <property type="entry name" value="PbH1"/>
</dbReference>
<dbReference type="InterPro" id="IPR039448">
    <property type="entry name" value="Beta_helix"/>
</dbReference>
<dbReference type="SUPFAM" id="SSF51126">
    <property type="entry name" value="Pectin lyase-like"/>
    <property type="match status" value="1"/>
</dbReference>
<evidence type="ECO:0000259" key="2">
    <source>
        <dbReference type="Pfam" id="PF13229"/>
    </source>
</evidence>
<dbReference type="EMBL" id="OCMF01000001">
    <property type="protein sequence ID" value="SOC79816.1"/>
    <property type="molecule type" value="Genomic_DNA"/>
</dbReference>
<keyword evidence="4" id="KW-1185">Reference proteome</keyword>
<dbReference type="AlphaFoldDB" id="A0A285X485"/>
<sequence>MIYWILGILTIIALGYMFKKHLKKIGLAIALFVGGWIGLQNTDVDLPQPTDPVIEIPVDTADASDTLVIPEKPIDTIPTKPKDTIGKVYKIKLSEVGDQTVSLQQQIDKIPSGTTDAWNVIQLPSGRFWTEGDLENNPRGNKGIIRIENKHYIIIRGPSGDDKTTLYTKAPAVPFESKIDRNEQSNRRHIWIIGCSDFVVKDIRIEGSDTIEGTLIGTTPEFTPDFWKGGKDKGSINGANAYHAPWEAEHAIDVRASKNGIIENIEVSGVWGDGIYIGNSALDPSENIIVRNNYIEYVGRQGIGAAQARNLKIYGNVIHKGRRASIDLEPFNNGFVDNVEIYDNKLHAVQVPLAMGGKGNVSNISFHHNEYSGGALIAYDSNKVNPSNRKNYYIGYNKRTDWFGSPQAAIKFIGIENITIEHNEDNVSSKQSLRSVHLEDCTGEIIVRNNNFSGGQYILKLGNTTEIINEGNTPEQIIKEY</sequence>
<organism evidence="3 4">
    <name type="scientific">Salinimicrobium sediminis</name>
    <dbReference type="NCBI Taxonomy" id="1343891"/>
    <lineage>
        <taxon>Bacteria</taxon>
        <taxon>Pseudomonadati</taxon>
        <taxon>Bacteroidota</taxon>
        <taxon>Flavobacteriia</taxon>
        <taxon>Flavobacteriales</taxon>
        <taxon>Flavobacteriaceae</taxon>
        <taxon>Salinimicrobium</taxon>
    </lineage>
</organism>
<keyword evidence="1" id="KW-0677">Repeat</keyword>
<dbReference type="InterPro" id="IPR051550">
    <property type="entry name" value="SCF-Subunits/Alg-Epimerases"/>
</dbReference>
<dbReference type="Proteomes" id="UP000219193">
    <property type="component" value="Unassembled WGS sequence"/>
</dbReference>
<dbReference type="OrthoDB" id="253409at2"/>
<name>A0A285X485_9FLAO</name>
<reference evidence="4" key="1">
    <citation type="submission" date="2017-09" db="EMBL/GenBank/DDBJ databases">
        <authorList>
            <person name="Varghese N."/>
            <person name="Submissions S."/>
        </authorList>
    </citation>
    <scope>NUCLEOTIDE SEQUENCE [LARGE SCALE GENOMIC DNA]</scope>
    <source>
        <strain evidence="4">CGMCC 1.12641</strain>
    </source>
</reference>
<feature type="domain" description="Right handed beta helix" evidence="2">
    <location>
        <begin position="248"/>
        <end position="384"/>
    </location>
</feature>
<dbReference type="PANTHER" id="PTHR22990:SF15">
    <property type="entry name" value="F-BOX ONLY PROTEIN 10"/>
    <property type="match status" value="1"/>
</dbReference>